<evidence type="ECO:0000313" key="2">
    <source>
        <dbReference type="EMBL" id="SEP27767.1"/>
    </source>
</evidence>
<evidence type="ECO:0000313" key="3">
    <source>
        <dbReference type="Proteomes" id="UP000198582"/>
    </source>
</evidence>
<sequence>MQPAAPTVADPQRSCHSAKPPTGPEDSLDVGLSLQDGQSYKDNISNPSQASPGTVGPRAAVEEREPVGAKGQCSIAIEVKPNSRALISVSVNSDTDKACKTAESLAEKLEPLLPKNT</sequence>
<feature type="region of interest" description="Disordered" evidence="1">
    <location>
        <begin position="1"/>
        <end position="70"/>
    </location>
</feature>
<feature type="compositionally biased region" description="Polar residues" evidence="1">
    <location>
        <begin position="35"/>
        <end position="52"/>
    </location>
</feature>
<dbReference type="AlphaFoldDB" id="A0A1H8WK17"/>
<organism evidence="2 3">
    <name type="scientific">Amycolatopsis saalfeldensis</name>
    <dbReference type="NCBI Taxonomy" id="394193"/>
    <lineage>
        <taxon>Bacteria</taxon>
        <taxon>Bacillati</taxon>
        <taxon>Actinomycetota</taxon>
        <taxon>Actinomycetes</taxon>
        <taxon>Pseudonocardiales</taxon>
        <taxon>Pseudonocardiaceae</taxon>
        <taxon>Amycolatopsis</taxon>
    </lineage>
</organism>
<name>A0A1H8WK17_9PSEU</name>
<proteinExistence type="predicted"/>
<dbReference type="EMBL" id="FOEF01000005">
    <property type="protein sequence ID" value="SEP27767.1"/>
    <property type="molecule type" value="Genomic_DNA"/>
</dbReference>
<evidence type="ECO:0000256" key="1">
    <source>
        <dbReference type="SAM" id="MobiDB-lite"/>
    </source>
</evidence>
<keyword evidence="3" id="KW-1185">Reference proteome</keyword>
<reference evidence="2 3" key="1">
    <citation type="submission" date="2016-10" db="EMBL/GenBank/DDBJ databases">
        <authorList>
            <person name="de Groot N.N."/>
        </authorList>
    </citation>
    <scope>NUCLEOTIDE SEQUENCE [LARGE SCALE GENOMIC DNA]</scope>
    <source>
        <strain evidence="2 3">DSM 44993</strain>
    </source>
</reference>
<gene>
    <name evidence="2" type="ORF">SAMN04489732_105245</name>
</gene>
<dbReference type="Proteomes" id="UP000198582">
    <property type="component" value="Unassembled WGS sequence"/>
</dbReference>
<evidence type="ECO:0008006" key="4">
    <source>
        <dbReference type="Google" id="ProtNLM"/>
    </source>
</evidence>
<accession>A0A1H8WK17</accession>
<protein>
    <recommendedName>
        <fullName evidence="4">DUF3558 domain-containing protein</fullName>
    </recommendedName>
</protein>